<evidence type="ECO:0000313" key="1">
    <source>
        <dbReference type="EMBL" id="KAL0318499.1"/>
    </source>
</evidence>
<dbReference type="EMBL" id="JACGWK010000013">
    <property type="protein sequence ID" value="KAL0318499.1"/>
    <property type="molecule type" value="Genomic_DNA"/>
</dbReference>
<proteinExistence type="predicted"/>
<reference evidence="1" key="1">
    <citation type="submission" date="2020-06" db="EMBL/GenBank/DDBJ databases">
        <authorList>
            <person name="Li T."/>
            <person name="Hu X."/>
            <person name="Zhang T."/>
            <person name="Song X."/>
            <person name="Zhang H."/>
            <person name="Dai N."/>
            <person name="Sheng W."/>
            <person name="Hou X."/>
            <person name="Wei L."/>
        </authorList>
    </citation>
    <scope>NUCLEOTIDE SEQUENCE</scope>
    <source>
        <strain evidence="1">G01</strain>
        <tissue evidence="1">Leaf</tissue>
    </source>
</reference>
<reference evidence="1" key="2">
    <citation type="journal article" date="2024" name="Plant">
        <title>Genomic evolution and insights into agronomic trait innovations of Sesamum species.</title>
        <authorList>
            <person name="Miao H."/>
            <person name="Wang L."/>
            <person name="Qu L."/>
            <person name="Liu H."/>
            <person name="Sun Y."/>
            <person name="Le M."/>
            <person name="Wang Q."/>
            <person name="Wei S."/>
            <person name="Zheng Y."/>
            <person name="Lin W."/>
            <person name="Duan Y."/>
            <person name="Cao H."/>
            <person name="Xiong S."/>
            <person name="Wang X."/>
            <person name="Wei L."/>
            <person name="Li C."/>
            <person name="Ma Q."/>
            <person name="Ju M."/>
            <person name="Zhao R."/>
            <person name="Li G."/>
            <person name="Mu C."/>
            <person name="Tian Q."/>
            <person name="Mei H."/>
            <person name="Zhang T."/>
            <person name="Gao T."/>
            <person name="Zhang H."/>
        </authorList>
    </citation>
    <scope>NUCLEOTIDE SEQUENCE</scope>
    <source>
        <strain evidence="1">G01</strain>
    </source>
</reference>
<organism evidence="1">
    <name type="scientific">Sesamum angustifolium</name>
    <dbReference type="NCBI Taxonomy" id="2727405"/>
    <lineage>
        <taxon>Eukaryota</taxon>
        <taxon>Viridiplantae</taxon>
        <taxon>Streptophyta</taxon>
        <taxon>Embryophyta</taxon>
        <taxon>Tracheophyta</taxon>
        <taxon>Spermatophyta</taxon>
        <taxon>Magnoliopsida</taxon>
        <taxon>eudicotyledons</taxon>
        <taxon>Gunneridae</taxon>
        <taxon>Pentapetalae</taxon>
        <taxon>asterids</taxon>
        <taxon>lamiids</taxon>
        <taxon>Lamiales</taxon>
        <taxon>Pedaliaceae</taxon>
        <taxon>Sesamum</taxon>
    </lineage>
</organism>
<sequence length="157" mass="18696">MASSDHSALWVDQFPQASPLSRKARKRIRFKTVWTKTEECKEVITESWNEDAQENFITKIRGCRVKLLWWNKEVFGNVGQQCRTLDEQICALKKKKLNANNNRQMAYLRTKFKHLTYQEELLWKQRAKTLWLKEGDKNTAFFMLKQLSVGLRKRSNL</sequence>
<accession>A0AAW2LH89</accession>
<comment type="caution">
    <text evidence="1">The sequence shown here is derived from an EMBL/GenBank/DDBJ whole genome shotgun (WGS) entry which is preliminary data.</text>
</comment>
<protein>
    <submittedName>
        <fullName evidence="1">Uncharacterized protein</fullName>
    </submittedName>
</protein>
<gene>
    <name evidence="1" type="ORF">Sangu_2006100</name>
</gene>
<dbReference type="AlphaFoldDB" id="A0AAW2LH89"/>
<name>A0AAW2LH89_9LAMI</name>